<accession>A0A9W7TV25</accession>
<dbReference type="EMBL" id="JAFHDT010000011">
    <property type="protein sequence ID" value="KAI7804102.1"/>
    <property type="molecule type" value="Genomic_DNA"/>
</dbReference>
<protein>
    <submittedName>
        <fullName evidence="1">Uncharacterized protein</fullName>
    </submittedName>
</protein>
<reference evidence="1" key="1">
    <citation type="submission" date="2021-02" db="EMBL/GenBank/DDBJ databases">
        <title>Comparative genomics reveals that relaxation of natural selection precedes convergent phenotypic evolution of cavefish.</title>
        <authorList>
            <person name="Peng Z."/>
        </authorList>
    </citation>
    <scope>NUCLEOTIDE SEQUENCE</scope>
    <source>
        <tissue evidence="1">Muscle</tissue>
    </source>
</reference>
<feature type="non-terminal residue" evidence="1">
    <location>
        <position position="384"/>
    </location>
</feature>
<sequence length="384" mass="41304">TNPKQKPCPHCQTPSNASCLGIRQKFKAKQKNIEESVWRCNTKKHRNAARVVDSARIAVKKLEVLGCKPVLFISKEQKKGFLAEVITSIGPCAKGPLQNIFDKMTGLYEYFIKNFLSSSIFFRQPSSSYLLFYTVPTPSPSSNLPPPTSSFDTLTPSPSSSNFCSPASSFYTHPPASSSFDLPSPTTSYISLLPPAPSTCPLLPPPPSVCSLPPTSCFYTLTSPSSSSNIPPCTSSYISLLSSTSSSFSLPQPPPSLYTPPPTSTSFSSNLFPPAFSFPKHLHPTLSFNSLPFSLPPSNIPPSTSSYITLLPPTTSSCTLPPPPPSSTCSIPSLLTLSLCSPSTPATAYTVTSASRSSCRINPRPRGKQSKWLYKQAGNANFDL</sequence>
<organism evidence="1 2">
    <name type="scientific">Triplophysa rosa</name>
    <name type="common">Cave loach</name>
    <dbReference type="NCBI Taxonomy" id="992332"/>
    <lineage>
        <taxon>Eukaryota</taxon>
        <taxon>Metazoa</taxon>
        <taxon>Chordata</taxon>
        <taxon>Craniata</taxon>
        <taxon>Vertebrata</taxon>
        <taxon>Euteleostomi</taxon>
        <taxon>Actinopterygii</taxon>
        <taxon>Neopterygii</taxon>
        <taxon>Teleostei</taxon>
        <taxon>Ostariophysi</taxon>
        <taxon>Cypriniformes</taxon>
        <taxon>Nemacheilidae</taxon>
        <taxon>Triplophysa</taxon>
    </lineage>
</organism>
<comment type="caution">
    <text evidence="1">The sequence shown here is derived from an EMBL/GenBank/DDBJ whole genome shotgun (WGS) entry which is preliminary data.</text>
</comment>
<dbReference type="Proteomes" id="UP001059041">
    <property type="component" value="Linkage Group LG11"/>
</dbReference>
<evidence type="ECO:0000313" key="2">
    <source>
        <dbReference type="Proteomes" id="UP001059041"/>
    </source>
</evidence>
<keyword evidence="2" id="KW-1185">Reference proteome</keyword>
<evidence type="ECO:0000313" key="1">
    <source>
        <dbReference type="EMBL" id="KAI7804102.1"/>
    </source>
</evidence>
<gene>
    <name evidence="1" type="ORF">IRJ41_024607</name>
</gene>
<proteinExistence type="predicted"/>
<dbReference type="AlphaFoldDB" id="A0A9W7TV25"/>
<name>A0A9W7TV25_TRIRA</name>